<gene>
    <name evidence="2" type="ORF">RGD00_06580</name>
</gene>
<sequence length="170" mass="18466">MNRKGENYLDVRRHPRDIGAVEVRLGGDWFEVPASDPMLAGVAAQTWLTAWRSIRAAHMSARNSINLAALSASDWHHAACTGWDWTSRGEAGLREAFSLIRARQSPIKHQRNPSRPPARFSARSCSAIEANGASRRSVEATATILPGSTTTPPSGGVFLSTFDGQEPCVK</sequence>
<organism evidence="2 3">
    <name type="scientific">Ruixingdingia sedimenti</name>
    <dbReference type="NCBI Taxonomy" id="3073604"/>
    <lineage>
        <taxon>Bacteria</taxon>
        <taxon>Pseudomonadati</taxon>
        <taxon>Pseudomonadota</taxon>
        <taxon>Alphaproteobacteria</taxon>
        <taxon>Rhodobacterales</taxon>
        <taxon>Paracoccaceae</taxon>
        <taxon>Ruixingdingia</taxon>
    </lineage>
</organism>
<evidence type="ECO:0000313" key="3">
    <source>
        <dbReference type="Proteomes" id="UP001247754"/>
    </source>
</evidence>
<name>A0ABU1F5Z5_9RHOB</name>
<dbReference type="EMBL" id="JAVKPH010000005">
    <property type="protein sequence ID" value="MDR5652259.1"/>
    <property type="molecule type" value="Genomic_DNA"/>
</dbReference>
<dbReference type="RefSeq" id="WP_310456508.1">
    <property type="nucleotide sequence ID" value="NZ_JAVKPH010000005.1"/>
</dbReference>
<protein>
    <submittedName>
        <fullName evidence="2">Uncharacterized protein</fullName>
    </submittedName>
</protein>
<feature type="region of interest" description="Disordered" evidence="1">
    <location>
        <begin position="145"/>
        <end position="170"/>
    </location>
</feature>
<accession>A0ABU1F5Z5</accession>
<evidence type="ECO:0000313" key="2">
    <source>
        <dbReference type="EMBL" id="MDR5652259.1"/>
    </source>
</evidence>
<comment type="caution">
    <text evidence="2">The sequence shown here is derived from an EMBL/GenBank/DDBJ whole genome shotgun (WGS) entry which is preliminary data.</text>
</comment>
<keyword evidence="3" id="KW-1185">Reference proteome</keyword>
<reference evidence="2 3" key="1">
    <citation type="submission" date="2023-09" db="EMBL/GenBank/DDBJ databases">
        <title>Xinfangfangia sedmenti sp. nov., isolated the sedment.</title>
        <authorList>
            <person name="Xu L."/>
        </authorList>
    </citation>
    <scope>NUCLEOTIDE SEQUENCE [LARGE SCALE GENOMIC DNA]</scope>
    <source>
        <strain evidence="2 3">LG-4</strain>
    </source>
</reference>
<proteinExistence type="predicted"/>
<dbReference type="Proteomes" id="UP001247754">
    <property type="component" value="Unassembled WGS sequence"/>
</dbReference>
<evidence type="ECO:0000256" key="1">
    <source>
        <dbReference type="SAM" id="MobiDB-lite"/>
    </source>
</evidence>